<name>A0A3N0DXG5_9ACTN</name>
<dbReference type="AlphaFoldDB" id="A0A3N0DXG5"/>
<dbReference type="Proteomes" id="UP000277094">
    <property type="component" value="Unassembled WGS sequence"/>
</dbReference>
<protein>
    <submittedName>
        <fullName evidence="2">Carboxymuconolactone decarboxylase family protein</fullName>
    </submittedName>
</protein>
<feature type="domain" description="Carboxymuconolactone decarboxylase-like" evidence="1">
    <location>
        <begin position="22"/>
        <end position="99"/>
    </location>
</feature>
<dbReference type="OrthoDB" id="4704294at2"/>
<gene>
    <name evidence="2" type="ORF">EFL95_04210</name>
</gene>
<dbReference type="PANTHER" id="PTHR34846:SF5">
    <property type="entry name" value="CARBOXYMUCONOLACTONE DECARBOXYLASE-LIKE DOMAIN-CONTAINING PROTEIN"/>
    <property type="match status" value="1"/>
</dbReference>
<dbReference type="InterPro" id="IPR029032">
    <property type="entry name" value="AhpD-like"/>
</dbReference>
<dbReference type="Pfam" id="PF02627">
    <property type="entry name" value="CMD"/>
    <property type="match status" value="1"/>
</dbReference>
<sequence>MMPPGVPPIGLFRTFVRNLPMARAMSEWGTYELSRGLSLSLRDREILIDRTCARCGCEYELGVHVAFFAEKAGITEEQAASLAHGSAADPCWDESRDRLLILLADQLHRTSTFTDSLWTHLAAEFDEAEILDALLLCGWYHAISYAANAAGVDPEEKAPRLLGGSPLP</sequence>
<reference evidence="2 3" key="1">
    <citation type="submission" date="2018-11" db="EMBL/GenBank/DDBJ databases">
        <authorList>
            <person name="Li F."/>
        </authorList>
    </citation>
    <scope>NUCLEOTIDE SEQUENCE [LARGE SCALE GENOMIC DNA]</scope>
    <source>
        <strain evidence="2 3">KIS18-7</strain>
    </source>
</reference>
<proteinExistence type="predicted"/>
<accession>A0A3N0DXG5</accession>
<organism evidence="2 3">
    <name type="scientific">Nocardioides marmorisolisilvae</name>
    <dbReference type="NCBI Taxonomy" id="1542737"/>
    <lineage>
        <taxon>Bacteria</taxon>
        <taxon>Bacillati</taxon>
        <taxon>Actinomycetota</taxon>
        <taxon>Actinomycetes</taxon>
        <taxon>Propionibacteriales</taxon>
        <taxon>Nocardioidaceae</taxon>
        <taxon>Nocardioides</taxon>
    </lineage>
</organism>
<dbReference type="Gene3D" id="1.20.1290.10">
    <property type="entry name" value="AhpD-like"/>
    <property type="match status" value="1"/>
</dbReference>
<dbReference type="GO" id="GO:0051920">
    <property type="term" value="F:peroxiredoxin activity"/>
    <property type="evidence" value="ECO:0007669"/>
    <property type="project" value="InterPro"/>
</dbReference>
<dbReference type="PANTHER" id="PTHR34846">
    <property type="entry name" value="4-CARBOXYMUCONOLACTONE DECARBOXYLASE FAMILY PROTEIN (AFU_ORTHOLOGUE AFUA_6G11590)"/>
    <property type="match status" value="1"/>
</dbReference>
<dbReference type="SUPFAM" id="SSF69118">
    <property type="entry name" value="AhpD-like"/>
    <property type="match status" value="1"/>
</dbReference>
<evidence type="ECO:0000313" key="2">
    <source>
        <dbReference type="EMBL" id="RNL80287.1"/>
    </source>
</evidence>
<dbReference type="EMBL" id="RJSG01000002">
    <property type="protein sequence ID" value="RNL80287.1"/>
    <property type="molecule type" value="Genomic_DNA"/>
</dbReference>
<evidence type="ECO:0000259" key="1">
    <source>
        <dbReference type="Pfam" id="PF02627"/>
    </source>
</evidence>
<evidence type="ECO:0000313" key="3">
    <source>
        <dbReference type="Proteomes" id="UP000277094"/>
    </source>
</evidence>
<comment type="caution">
    <text evidence="2">The sequence shown here is derived from an EMBL/GenBank/DDBJ whole genome shotgun (WGS) entry which is preliminary data.</text>
</comment>
<dbReference type="InterPro" id="IPR003779">
    <property type="entry name" value="CMD-like"/>
</dbReference>
<keyword evidence="3" id="KW-1185">Reference proteome</keyword>